<gene>
    <name evidence="1" type="ORF">FRZ06_01160</name>
</gene>
<protein>
    <submittedName>
        <fullName evidence="1">Alkaline phosphatase family protein</fullName>
    </submittedName>
</protein>
<name>A0ACD1A6P2_9FIRM</name>
<organism evidence="1 2">
    <name type="scientific">Anoxybacterium hadale</name>
    <dbReference type="NCBI Taxonomy" id="3408580"/>
    <lineage>
        <taxon>Bacteria</taxon>
        <taxon>Bacillati</taxon>
        <taxon>Bacillota</taxon>
        <taxon>Clostridia</taxon>
        <taxon>Peptostreptococcales</taxon>
        <taxon>Anaerovoracaceae</taxon>
        <taxon>Anoxybacterium</taxon>
    </lineage>
</organism>
<reference evidence="1" key="1">
    <citation type="submission" date="2019-08" db="EMBL/GenBank/DDBJ databases">
        <title>Genome sequence of Clostridiales bacterium MT110.</title>
        <authorList>
            <person name="Cao J."/>
        </authorList>
    </citation>
    <scope>NUCLEOTIDE SEQUENCE</scope>
    <source>
        <strain evidence="1">MT110</strain>
    </source>
</reference>
<evidence type="ECO:0000313" key="2">
    <source>
        <dbReference type="Proteomes" id="UP000594014"/>
    </source>
</evidence>
<dbReference type="Proteomes" id="UP000594014">
    <property type="component" value="Chromosome"/>
</dbReference>
<sequence>MSNNKTIFLLLDGCGFGVAECCLGYPEHLVERKQGAKYRVIGELPSSSRPIYETLLTGLPPYLHGVVSNRHPFRSETESVFHLCSKKGLITAASAYYWISELYITAPFDQAYNRFNLESDSPIRHGIFYFEDSYPDSHVFSDAEFLRTRYSPDFLMIHPMNGDETGHSYGHHSREHHLAVAKMNEILASSMPHWLNAGYNVVITADHGMNELGLHGGNTHLQRTVPLYLFSSKIKAGDFSSVTLSQLTVAPLLCSLLEIESAEGMMDLSDLGVDLFA</sequence>
<proteinExistence type="predicted"/>
<dbReference type="EMBL" id="CP042469">
    <property type="protein sequence ID" value="QOX62054.1"/>
    <property type="molecule type" value="Genomic_DNA"/>
</dbReference>
<keyword evidence="2" id="KW-1185">Reference proteome</keyword>
<evidence type="ECO:0000313" key="1">
    <source>
        <dbReference type="EMBL" id="QOX62054.1"/>
    </source>
</evidence>
<accession>A0ACD1A6P2</accession>